<comment type="caution">
    <text evidence="2">The sequence shown here is derived from an EMBL/GenBank/DDBJ whole genome shotgun (WGS) entry which is preliminary data.</text>
</comment>
<dbReference type="Proteomes" id="UP000030130">
    <property type="component" value="Unassembled WGS sequence"/>
</dbReference>
<name>A0A0A2FAH9_9PORP</name>
<organism evidence="2 3">
    <name type="scientific">Porphyromonas gulae</name>
    <dbReference type="NCBI Taxonomy" id="111105"/>
    <lineage>
        <taxon>Bacteria</taxon>
        <taxon>Pseudomonadati</taxon>
        <taxon>Bacteroidota</taxon>
        <taxon>Bacteroidia</taxon>
        <taxon>Bacteroidales</taxon>
        <taxon>Porphyromonadaceae</taxon>
        <taxon>Porphyromonas</taxon>
    </lineage>
</organism>
<dbReference type="RefSeq" id="WP_039419907.1">
    <property type="nucleotide sequence ID" value="NZ_JRAI01000005.1"/>
</dbReference>
<gene>
    <name evidence="2" type="ORF">HR08_00970</name>
</gene>
<dbReference type="EMBL" id="JRAI01000005">
    <property type="protein sequence ID" value="KGN87993.1"/>
    <property type="molecule type" value="Genomic_DNA"/>
</dbReference>
<proteinExistence type="predicted"/>
<evidence type="ECO:0000256" key="1">
    <source>
        <dbReference type="SAM" id="MobiDB-lite"/>
    </source>
</evidence>
<evidence type="ECO:0000313" key="2">
    <source>
        <dbReference type="EMBL" id="KGN87993.1"/>
    </source>
</evidence>
<accession>A0A0A2FAH9</accession>
<dbReference type="AlphaFoldDB" id="A0A0A2FAH9"/>
<reference evidence="2 3" key="1">
    <citation type="submission" date="2014-08" db="EMBL/GenBank/DDBJ databases">
        <title>Porphyromonas gulae strain:COT-052_OH1451 Genome sequencing.</title>
        <authorList>
            <person name="Wallis C."/>
            <person name="Deusch O."/>
            <person name="O'Flynn C."/>
            <person name="Davis I."/>
            <person name="Jospin G."/>
            <person name="Darling A.E."/>
            <person name="Coil D.A."/>
            <person name="Alexiev A."/>
            <person name="Horsfall A."/>
            <person name="Kirkwood N."/>
            <person name="Harris S."/>
            <person name="Eisen J.A."/>
        </authorList>
    </citation>
    <scope>NUCLEOTIDE SEQUENCE [LARGE SCALE GENOMIC DNA]</scope>
    <source>
        <strain evidence="3">COT-052 OH1451</strain>
    </source>
</reference>
<sequence>MSEEKKGLIEEPKPSRREAFIASMKERLGDGASDVDWDDEDARYGAYSDEFDRLNGELSGFKESDEALRKAIGEDPRFGDVVAEIAGGGKADLAFIRAYGKVLVEMMADENRTADVEEANKGYLEKLQKFEAATHMDEVREELFEQNADAIDAFCQEKGLDGDGFQEFCKSLFEFCGAVYMGNLDKETLEKGWNLVHYDENLSAAKDAGITEGRNAQLEAVRTKRQGDGLPNLTGLGGGVPRQRRKSPMRGGSMWDDDYERKEL</sequence>
<protein>
    <submittedName>
        <fullName evidence="2">Uncharacterized protein</fullName>
    </submittedName>
</protein>
<evidence type="ECO:0000313" key="3">
    <source>
        <dbReference type="Proteomes" id="UP000030130"/>
    </source>
</evidence>
<feature type="region of interest" description="Disordered" evidence="1">
    <location>
        <begin position="224"/>
        <end position="264"/>
    </location>
</feature>